<dbReference type="Pfam" id="PF02872">
    <property type="entry name" value="5_nucleotid_C"/>
    <property type="match status" value="1"/>
</dbReference>
<organism evidence="14 15">
    <name type="scientific">Rossellomorea pakistanensis</name>
    <dbReference type="NCBI Taxonomy" id="992288"/>
    <lineage>
        <taxon>Bacteria</taxon>
        <taxon>Bacillati</taxon>
        <taxon>Bacillota</taxon>
        <taxon>Bacilli</taxon>
        <taxon>Bacillales</taxon>
        <taxon>Bacillaceae</taxon>
        <taxon>Rossellomorea</taxon>
    </lineage>
</organism>
<evidence type="ECO:0000256" key="6">
    <source>
        <dbReference type="ARBA" id="ARBA00022723"/>
    </source>
</evidence>
<evidence type="ECO:0000259" key="12">
    <source>
        <dbReference type="Pfam" id="PF00149"/>
    </source>
</evidence>
<feature type="domain" description="Calcineurin-like phosphoesterase" evidence="12">
    <location>
        <begin position="6"/>
        <end position="239"/>
    </location>
</feature>
<evidence type="ECO:0000256" key="9">
    <source>
        <dbReference type="ARBA" id="ARBA00022801"/>
    </source>
</evidence>
<evidence type="ECO:0000313" key="14">
    <source>
        <dbReference type="EMBL" id="MBM7586615.1"/>
    </source>
</evidence>
<comment type="catalytic activity">
    <reaction evidence="1">
        <text>a ribonucleoside 3'-phosphate + H2O = a ribonucleoside + phosphate</text>
        <dbReference type="Rhea" id="RHEA:10144"/>
        <dbReference type="ChEBI" id="CHEBI:13197"/>
        <dbReference type="ChEBI" id="CHEBI:15377"/>
        <dbReference type="ChEBI" id="CHEBI:18254"/>
        <dbReference type="ChEBI" id="CHEBI:43474"/>
        <dbReference type="EC" id="3.1.3.6"/>
    </reaction>
</comment>
<dbReference type="Proteomes" id="UP001646157">
    <property type="component" value="Unassembled WGS sequence"/>
</dbReference>
<comment type="similarity">
    <text evidence="5 11">Belongs to the 5'-nucleotidase family.</text>
</comment>
<dbReference type="GO" id="GO:0008663">
    <property type="term" value="F:2',3'-cyclic-nucleotide 2'-phosphodiesterase activity"/>
    <property type="evidence" value="ECO:0007669"/>
    <property type="project" value="UniProtKB-EC"/>
</dbReference>
<evidence type="ECO:0000256" key="3">
    <source>
        <dbReference type="ARBA" id="ARBA00001968"/>
    </source>
</evidence>
<keyword evidence="8 11" id="KW-0547">Nucleotide-binding</keyword>
<reference evidence="14 15" key="1">
    <citation type="submission" date="2021-01" db="EMBL/GenBank/DDBJ databases">
        <title>Genomic Encyclopedia of Type Strains, Phase IV (KMG-IV): sequencing the most valuable type-strain genomes for metagenomic binning, comparative biology and taxonomic classification.</title>
        <authorList>
            <person name="Goeker M."/>
        </authorList>
    </citation>
    <scope>NUCLEOTIDE SEQUENCE [LARGE SCALE GENOMIC DNA]</scope>
    <source>
        <strain evidence="14 15">DSM 24834</strain>
    </source>
</reference>
<dbReference type="SUPFAM" id="SSF56300">
    <property type="entry name" value="Metallo-dependent phosphatases"/>
    <property type="match status" value="1"/>
</dbReference>
<dbReference type="InterPro" id="IPR041827">
    <property type="entry name" value="CpdB_N"/>
</dbReference>
<dbReference type="SUPFAM" id="SSF55816">
    <property type="entry name" value="5'-nucleotidase (syn. UDP-sugar hydrolase), C-terminal domain"/>
    <property type="match status" value="1"/>
</dbReference>
<comment type="subcellular location">
    <subcellularLocation>
        <location evidence="4">Cell envelope</location>
    </subcellularLocation>
</comment>
<dbReference type="PANTHER" id="PTHR11575">
    <property type="entry name" value="5'-NUCLEOTIDASE-RELATED"/>
    <property type="match status" value="1"/>
</dbReference>
<dbReference type="InterPro" id="IPR006146">
    <property type="entry name" value="5'-Nucleotdase_CS"/>
</dbReference>
<dbReference type="EC" id="3.1.4.16" evidence="14"/>
<dbReference type="EC" id="3.1.3.6" evidence="14"/>
<protein>
    <submittedName>
        <fullName evidence="14">2',3'-cyclic-nucleotide 2'-phosphodiesterase/3'-nucleotidase</fullName>
        <ecNumber evidence="14">3.1.3.6</ecNumber>
        <ecNumber evidence="14">3.1.4.16</ecNumber>
    </submittedName>
</protein>
<dbReference type="Pfam" id="PF00149">
    <property type="entry name" value="Metallophos"/>
    <property type="match status" value="1"/>
</dbReference>
<dbReference type="PROSITE" id="PS00786">
    <property type="entry name" value="5_NUCLEOTIDASE_2"/>
    <property type="match status" value="1"/>
</dbReference>
<evidence type="ECO:0000313" key="15">
    <source>
        <dbReference type="Proteomes" id="UP001646157"/>
    </source>
</evidence>
<keyword evidence="6" id="KW-0479">Metal-binding</keyword>
<keyword evidence="15" id="KW-1185">Reference proteome</keyword>
<dbReference type="InterPro" id="IPR004843">
    <property type="entry name" value="Calcineurin-like_PHP"/>
</dbReference>
<sequence length="528" mass="60238">MKTKITILETSDVHGNVYPINYGTNLPQSLGLAKAASLIKRIKREQSNVITIDNGDLIQGTPLTYHYVKNMDQQSNPMIEILNHLEYDAAVIGNHEFNYGMATLKKAVSQSNFPWLSANIVHHSTKETYFGLPYIIKSFDSGMRVAILGVTTHYIPNWEKPSHIKDVHFEDALHATKRWVRYIHEEENPDLLIVSYHGGIEKDLSTGERTEKETGENQGYRICMEVDGIDVLLTGHQHRKLSGEINGVVVVQPSFNGECVAKVDLELEKTSDSWKLIHKEAEILSISEEVTDNEIVNLAYYYEQEAQKWLDQPIGRIMGDMTIADPFRARLEEHPLVEFINRVQMHAAEVEISNTALFNNTARGLPKNVTMRDIVSNYIYPNTLTVLEINGEDIKAALERSASYFMVEDDETIAINPEFSTPKPQHYNYDMWEGIHYVMDIARPIGDRIVSLSFKGEPINKEKIYKVVMNNYRAGGGGEYRMFQGKKIVREVQIDMTELLANYFLEHKEIKAEVNHNWKVVINGKGHN</sequence>
<comment type="catalytic activity">
    <reaction evidence="2">
        <text>a nucleoside 2',3'-cyclic phosphate + H2O = a nucleoside 3'-phosphate + H(+)</text>
        <dbReference type="Rhea" id="RHEA:19621"/>
        <dbReference type="ChEBI" id="CHEBI:15377"/>
        <dbReference type="ChEBI" id="CHEBI:15378"/>
        <dbReference type="ChEBI" id="CHEBI:66949"/>
        <dbReference type="ChEBI" id="CHEBI:66954"/>
        <dbReference type="EC" id="3.1.4.16"/>
    </reaction>
</comment>
<keyword evidence="9 11" id="KW-0378">Hydrolase</keyword>
<dbReference type="PRINTS" id="PR01607">
    <property type="entry name" value="APYRASEFAMLY"/>
</dbReference>
<name>A0ABS2NFL5_9BACI</name>
<dbReference type="PANTHER" id="PTHR11575:SF6">
    <property type="entry name" value="2',3'-CYCLIC-NUCLEOTIDE 2'-PHOSPHODIESTERASE_3'-NUCLEOTIDASE"/>
    <property type="match status" value="1"/>
</dbReference>
<dbReference type="EMBL" id="JAFBDZ010000003">
    <property type="protein sequence ID" value="MBM7586615.1"/>
    <property type="molecule type" value="Genomic_DNA"/>
</dbReference>
<dbReference type="InterPro" id="IPR036907">
    <property type="entry name" value="5'-Nucleotdase_C_sf"/>
</dbReference>
<comment type="caution">
    <text evidence="14">The sequence shown here is derived from an EMBL/GenBank/DDBJ whole genome shotgun (WGS) entry which is preliminary data.</text>
</comment>
<dbReference type="RefSeq" id="WP_205173818.1">
    <property type="nucleotide sequence ID" value="NZ_JAFBDZ010000003.1"/>
</dbReference>
<dbReference type="InterPro" id="IPR029052">
    <property type="entry name" value="Metallo-depent_PP-like"/>
</dbReference>
<keyword evidence="7" id="KW-0732">Signal</keyword>
<evidence type="ECO:0000256" key="11">
    <source>
        <dbReference type="RuleBase" id="RU362119"/>
    </source>
</evidence>
<keyword evidence="10" id="KW-0511">Multifunctional enzyme</keyword>
<evidence type="ECO:0000256" key="4">
    <source>
        <dbReference type="ARBA" id="ARBA00004196"/>
    </source>
</evidence>
<dbReference type="Gene3D" id="3.60.21.10">
    <property type="match status" value="1"/>
</dbReference>
<proteinExistence type="inferred from homology"/>
<dbReference type="Gene3D" id="3.90.780.10">
    <property type="entry name" value="5'-Nucleotidase, C-terminal domain"/>
    <property type="match status" value="1"/>
</dbReference>
<dbReference type="InterPro" id="IPR006179">
    <property type="entry name" value="5_nucleotidase/apyrase"/>
</dbReference>
<evidence type="ECO:0000256" key="10">
    <source>
        <dbReference type="ARBA" id="ARBA00023268"/>
    </source>
</evidence>
<accession>A0ABS2NFL5</accession>
<evidence type="ECO:0000256" key="5">
    <source>
        <dbReference type="ARBA" id="ARBA00006654"/>
    </source>
</evidence>
<feature type="domain" description="5'-Nucleotidase C-terminal" evidence="13">
    <location>
        <begin position="327"/>
        <end position="484"/>
    </location>
</feature>
<evidence type="ECO:0000259" key="13">
    <source>
        <dbReference type="Pfam" id="PF02872"/>
    </source>
</evidence>
<comment type="cofactor">
    <cofactor evidence="3">
        <name>a divalent metal cation</name>
        <dbReference type="ChEBI" id="CHEBI:60240"/>
    </cofactor>
</comment>
<gene>
    <name evidence="14" type="ORF">JOC86_003167</name>
</gene>
<dbReference type="PROSITE" id="PS00785">
    <property type="entry name" value="5_NUCLEOTIDASE_1"/>
    <property type="match status" value="1"/>
</dbReference>
<dbReference type="CDD" id="cd07410">
    <property type="entry name" value="MPP_CpdB_N"/>
    <property type="match status" value="1"/>
</dbReference>
<dbReference type="GO" id="GO:0008254">
    <property type="term" value="F:3'-nucleotidase activity"/>
    <property type="evidence" value="ECO:0007669"/>
    <property type="project" value="UniProtKB-EC"/>
</dbReference>
<evidence type="ECO:0000256" key="7">
    <source>
        <dbReference type="ARBA" id="ARBA00022729"/>
    </source>
</evidence>
<evidence type="ECO:0000256" key="8">
    <source>
        <dbReference type="ARBA" id="ARBA00022741"/>
    </source>
</evidence>
<dbReference type="InterPro" id="IPR008334">
    <property type="entry name" value="5'-Nucleotdase_C"/>
</dbReference>
<evidence type="ECO:0000256" key="1">
    <source>
        <dbReference type="ARBA" id="ARBA00000527"/>
    </source>
</evidence>
<evidence type="ECO:0000256" key="2">
    <source>
        <dbReference type="ARBA" id="ARBA00001730"/>
    </source>
</evidence>